<dbReference type="Pfam" id="PF02729">
    <property type="entry name" value="OTCace_N"/>
    <property type="match status" value="1"/>
</dbReference>
<proteinExistence type="inferred from homology"/>
<dbReference type="InterPro" id="IPR036901">
    <property type="entry name" value="Asp/Orn_carbamoylTrfase_sf"/>
</dbReference>
<dbReference type="PRINTS" id="PR00100">
    <property type="entry name" value="AOTCASE"/>
</dbReference>
<dbReference type="HAMAP" id="MF_02235">
    <property type="entry name" value="SOTCase"/>
    <property type="match status" value="1"/>
</dbReference>
<feature type="binding site" evidence="2">
    <location>
        <position position="142"/>
    </location>
    <ligand>
        <name>N(2)-succinyl-L-ornithine</name>
        <dbReference type="ChEBI" id="CHEBI:58514"/>
    </ligand>
</feature>
<gene>
    <name evidence="2" type="primary">argF'</name>
    <name evidence="5" type="ORF">MYP_1172</name>
</gene>
<feature type="binding site" description="in other chain" evidence="2">
    <location>
        <begin position="274"/>
        <end position="275"/>
    </location>
    <ligand>
        <name>carbamoyl phosphate</name>
        <dbReference type="ChEBI" id="CHEBI:58228"/>
        <note>ligand shared between two neighboring subunits</note>
    </ligand>
</feature>
<dbReference type="GO" id="GO:0016597">
    <property type="term" value="F:amino acid binding"/>
    <property type="evidence" value="ECO:0007669"/>
    <property type="project" value="InterPro"/>
</dbReference>
<dbReference type="AlphaFoldDB" id="A0A098LBZ1"/>
<evidence type="ECO:0000256" key="2">
    <source>
        <dbReference type="HAMAP-Rule" id="MF_02235"/>
    </source>
</evidence>
<feature type="binding site" description="in other chain" evidence="2">
    <location>
        <position position="302"/>
    </location>
    <ligand>
        <name>carbamoyl phosphate</name>
        <dbReference type="ChEBI" id="CHEBI:58228"/>
        <note>ligand shared between two neighboring subunits</note>
    </ligand>
</feature>
<dbReference type="STRING" id="153721.MYP_1172"/>
<dbReference type="PANTHER" id="PTHR45753:SF3">
    <property type="entry name" value="ORNITHINE TRANSCARBAMYLASE, MITOCHONDRIAL"/>
    <property type="match status" value="1"/>
</dbReference>
<dbReference type="RefSeq" id="WP_045459728.1">
    <property type="nucleotide sequence ID" value="NZ_BBLT01000002.1"/>
</dbReference>
<dbReference type="eggNOG" id="COG0078">
    <property type="taxonomic scope" value="Bacteria"/>
</dbReference>
<feature type="binding site" evidence="2">
    <location>
        <position position="176"/>
    </location>
    <ligand>
        <name>N(2)-succinyl-L-ornithine</name>
        <dbReference type="ChEBI" id="CHEBI:58514"/>
    </ligand>
</feature>
<comment type="pathway">
    <text evidence="2">Amino-acid biosynthesis; L-arginine biosynthesis.</text>
</comment>
<dbReference type="EMBL" id="BBLT01000002">
    <property type="protein sequence ID" value="GAL83944.1"/>
    <property type="molecule type" value="Genomic_DNA"/>
</dbReference>
<dbReference type="InterPro" id="IPR006131">
    <property type="entry name" value="Asp_carbamoyltransf_Asp/Orn-bd"/>
</dbReference>
<dbReference type="PANTHER" id="PTHR45753">
    <property type="entry name" value="ORNITHINE CARBAMOYLTRANSFERASE, MITOCHONDRIAL"/>
    <property type="match status" value="1"/>
</dbReference>
<dbReference type="InterPro" id="IPR043696">
    <property type="entry name" value="ArgF'-like"/>
</dbReference>
<dbReference type="GO" id="GO:0004585">
    <property type="term" value="F:ornithine carbamoyltransferase activity"/>
    <property type="evidence" value="ECO:0007669"/>
    <property type="project" value="InterPro"/>
</dbReference>
<dbReference type="GO" id="GO:0042450">
    <property type="term" value="P:L-arginine biosynthetic process via ornithine"/>
    <property type="evidence" value="ECO:0007669"/>
    <property type="project" value="TreeGrafter"/>
</dbReference>
<dbReference type="SUPFAM" id="SSF53671">
    <property type="entry name" value="Aspartate/ornithine carbamoyltransferase"/>
    <property type="match status" value="1"/>
</dbReference>
<accession>A0A098LBZ1</accession>
<dbReference type="InterPro" id="IPR006132">
    <property type="entry name" value="Asp/Orn_carbamoyltranf_P-bd"/>
</dbReference>
<keyword evidence="1 2" id="KW-0808">Transferase</keyword>
<reference evidence="5 6" key="1">
    <citation type="submission" date="2014-09" db="EMBL/GenBank/DDBJ databases">
        <title>Sporocytophaga myxococcoides PG-01 genome sequencing.</title>
        <authorList>
            <person name="Liu L."/>
            <person name="Gao P.J."/>
            <person name="Chen G.J."/>
            <person name="Wang L.S."/>
        </authorList>
    </citation>
    <scope>NUCLEOTIDE SEQUENCE [LARGE SCALE GENOMIC DNA]</scope>
    <source>
        <strain evidence="5 6">PG-01</strain>
    </source>
</reference>
<comment type="similarity">
    <text evidence="2">Belongs to the aspartate/ornithine carbamoyltransferase superfamily. SOTCase family.</text>
</comment>
<evidence type="ECO:0000313" key="6">
    <source>
        <dbReference type="Proteomes" id="UP000030185"/>
    </source>
</evidence>
<feature type="domain" description="Aspartate/ornithine carbamoyltransferase Asp/Orn-binding" evidence="3">
    <location>
        <begin position="197"/>
        <end position="311"/>
    </location>
</feature>
<keyword evidence="2" id="KW-0028">Amino-acid biosynthesis</keyword>
<keyword evidence="2" id="KW-0055">Arginine biosynthesis</keyword>
<dbReference type="PRINTS" id="PR00101">
    <property type="entry name" value="ATCASE"/>
</dbReference>
<keyword evidence="6" id="KW-1185">Reference proteome</keyword>
<feature type="binding site" evidence="2">
    <location>
        <position position="278"/>
    </location>
    <ligand>
        <name>N(2)-succinyl-L-ornithine</name>
        <dbReference type="ChEBI" id="CHEBI:58514"/>
    </ligand>
</feature>
<comment type="catalytic activity">
    <reaction evidence="2">
        <text>N(2)-succinyl-L-ornithine + carbamoyl phosphate = N(2)-succinyl-L-citrulline + phosphate + H(+)</text>
        <dbReference type="Rhea" id="RHEA:25884"/>
        <dbReference type="ChEBI" id="CHEBI:15378"/>
        <dbReference type="ChEBI" id="CHEBI:43474"/>
        <dbReference type="ChEBI" id="CHEBI:58228"/>
        <dbReference type="ChEBI" id="CHEBI:58514"/>
        <dbReference type="ChEBI" id="CHEBI:58862"/>
        <dbReference type="EC" id="2.1.3.11"/>
    </reaction>
</comment>
<feature type="binding site" description="in other chain" evidence="2">
    <location>
        <begin position="47"/>
        <end position="50"/>
    </location>
    <ligand>
        <name>carbamoyl phosphate</name>
        <dbReference type="ChEBI" id="CHEBI:58228"/>
        <note>ligand shared between two neighboring subunits</note>
    </ligand>
</feature>
<name>A0A098LBZ1_9BACT</name>
<dbReference type="Proteomes" id="UP000030185">
    <property type="component" value="Unassembled WGS sequence"/>
</dbReference>
<dbReference type="InterPro" id="IPR006130">
    <property type="entry name" value="Asp/Orn_carbamoylTrfase"/>
</dbReference>
<feature type="binding site" description="in other chain" evidence="2">
    <location>
        <begin position="147"/>
        <end position="150"/>
    </location>
    <ligand>
        <name>carbamoyl phosphate</name>
        <dbReference type="ChEBI" id="CHEBI:58228"/>
        <note>ligand shared between two neighboring subunits</note>
    </ligand>
</feature>
<comment type="function">
    <text evidence="2">Catalyzes the transfer of the carbamoyl group from carbamoyl phosphate to the delta-amino group of N(2)-succinyl-L-ornithine to produce N(2)-succinyl-L-citrulline. Is essential for arginine biosynthesis.</text>
</comment>
<feature type="binding site" description="in other chain" evidence="2">
    <location>
        <position position="110"/>
    </location>
    <ligand>
        <name>carbamoyl phosphate</name>
        <dbReference type="ChEBI" id="CHEBI:58228"/>
        <note>ligand shared between two neighboring subunits</note>
    </ligand>
</feature>
<feature type="binding site" evidence="2">
    <location>
        <position position="238"/>
    </location>
    <ligand>
        <name>N(2)-succinyl-L-ornithine</name>
        <dbReference type="ChEBI" id="CHEBI:58514"/>
    </ligand>
</feature>
<dbReference type="NCBIfam" id="NF003384">
    <property type="entry name" value="PRK04523.1"/>
    <property type="match status" value="1"/>
</dbReference>
<dbReference type="Pfam" id="PF00185">
    <property type="entry name" value="OTCace"/>
    <property type="match status" value="1"/>
</dbReference>
<comment type="caution">
    <text evidence="5">The sequence shown here is derived from an EMBL/GenBank/DDBJ whole genome shotgun (WGS) entry which is preliminary data.</text>
</comment>
<dbReference type="OrthoDB" id="9802587at2"/>
<dbReference type="GO" id="GO:0019240">
    <property type="term" value="P:citrulline biosynthetic process"/>
    <property type="evidence" value="ECO:0007669"/>
    <property type="project" value="TreeGrafter"/>
</dbReference>
<evidence type="ECO:0000259" key="4">
    <source>
        <dbReference type="Pfam" id="PF02729"/>
    </source>
</evidence>
<evidence type="ECO:0000313" key="5">
    <source>
        <dbReference type="EMBL" id="GAL83944.1"/>
    </source>
</evidence>
<organism evidence="5 6">
    <name type="scientific">Sporocytophaga myxococcoides</name>
    <dbReference type="NCBI Taxonomy" id="153721"/>
    <lineage>
        <taxon>Bacteria</taxon>
        <taxon>Pseudomonadati</taxon>
        <taxon>Bacteroidota</taxon>
        <taxon>Cytophagia</taxon>
        <taxon>Cytophagales</taxon>
        <taxon>Cytophagaceae</taxon>
        <taxon>Sporocytophaga</taxon>
    </lineage>
</organism>
<dbReference type="EC" id="2.1.3.11" evidence="2"/>
<comment type="subunit">
    <text evidence="2">Homotrimer.</text>
</comment>
<dbReference type="Gene3D" id="3.40.50.1370">
    <property type="entry name" value="Aspartate/ornithine carbamoyltransferase"/>
    <property type="match status" value="2"/>
</dbReference>
<dbReference type="UniPathway" id="UPA00068"/>
<sequence length="318" mass="35819">MRNFTSVHDVDDVTALVNLALELKQDPLKYANIGRNKTLGLIFFNPSLRTRLSTQKAAHNLTLRVMDMNVGQDSWNLEIRDNVVMDGDTSEHIKEAAAVIGQYCDIIGIRSFPSLNDKDTDYKEEVIQKFITYSGVPVVSLESATRHPLQSLADLITINELKKTARPKVVLTWAAHPKALPQAVPNSFAEWMNHPDANVDLVITHPEGYELDPKFTQGAKITYNQNEALEGADFVYAKNWSSYKYYGNIISKDKSWMISPEKMKLTNQAKFMHCLPVRRNVIVSDAVIDSPDSVVIQQAGNRVWSAQAVLKKILEDNF</sequence>
<evidence type="ECO:0000259" key="3">
    <source>
        <dbReference type="Pfam" id="PF00185"/>
    </source>
</evidence>
<evidence type="ECO:0000256" key="1">
    <source>
        <dbReference type="ARBA" id="ARBA00022679"/>
    </source>
</evidence>
<feature type="domain" description="Aspartate/ornithine carbamoyltransferase carbamoyl-P binding" evidence="4">
    <location>
        <begin position="2"/>
        <end position="160"/>
    </location>
</feature>
<protein>
    <recommendedName>
        <fullName evidence="2">N-succinylornithine carbamoyltransferase</fullName>
        <ecNumber evidence="2">2.1.3.11</ecNumber>
    </recommendedName>
    <alternativeName>
        <fullName evidence="2">N-succinyl-L-ornithine transcarbamylase</fullName>
        <shortName evidence="2">SOTCase</shortName>
    </alternativeName>
</protein>
<feature type="binding site" evidence="2">
    <location>
        <position position="75"/>
    </location>
    <ligand>
        <name>carbamoyl phosphate</name>
        <dbReference type="ChEBI" id="CHEBI:58228"/>
        <note>ligand shared between two neighboring subunits</note>
    </ligand>
</feature>